<protein>
    <submittedName>
        <fullName evidence="2">Uncharacterized protein</fullName>
    </submittedName>
</protein>
<name>A0A699X767_TANCI</name>
<feature type="non-terminal residue" evidence="2">
    <location>
        <position position="1"/>
    </location>
</feature>
<dbReference type="AlphaFoldDB" id="A0A699X767"/>
<proteinExistence type="predicted"/>
<feature type="compositionally biased region" description="Polar residues" evidence="1">
    <location>
        <begin position="85"/>
        <end position="94"/>
    </location>
</feature>
<sequence>YTFFGDQADDMNEVVDSAQQSIPKKTSYDPFNIYDILNKENKDINAAAINLSIPFPPGFTPDKPDTDLGEPVAQKDQFQPDVKSVGSSSHTVES</sequence>
<reference evidence="2" key="1">
    <citation type="journal article" date="2019" name="Sci. Rep.">
        <title>Draft genome of Tanacetum cinerariifolium, the natural source of mosquito coil.</title>
        <authorList>
            <person name="Yamashiro T."/>
            <person name="Shiraishi A."/>
            <person name="Satake H."/>
            <person name="Nakayama K."/>
        </authorList>
    </citation>
    <scope>NUCLEOTIDE SEQUENCE</scope>
</reference>
<dbReference type="EMBL" id="BKCJ011817242">
    <property type="protein sequence ID" value="GFD55379.1"/>
    <property type="molecule type" value="Genomic_DNA"/>
</dbReference>
<comment type="caution">
    <text evidence="2">The sequence shown here is derived from an EMBL/GenBank/DDBJ whole genome shotgun (WGS) entry which is preliminary data.</text>
</comment>
<evidence type="ECO:0000313" key="2">
    <source>
        <dbReference type="EMBL" id="GFD55379.1"/>
    </source>
</evidence>
<organism evidence="2">
    <name type="scientific">Tanacetum cinerariifolium</name>
    <name type="common">Dalmatian daisy</name>
    <name type="synonym">Chrysanthemum cinerariifolium</name>
    <dbReference type="NCBI Taxonomy" id="118510"/>
    <lineage>
        <taxon>Eukaryota</taxon>
        <taxon>Viridiplantae</taxon>
        <taxon>Streptophyta</taxon>
        <taxon>Embryophyta</taxon>
        <taxon>Tracheophyta</taxon>
        <taxon>Spermatophyta</taxon>
        <taxon>Magnoliopsida</taxon>
        <taxon>eudicotyledons</taxon>
        <taxon>Gunneridae</taxon>
        <taxon>Pentapetalae</taxon>
        <taxon>asterids</taxon>
        <taxon>campanulids</taxon>
        <taxon>Asterales</taxon>
        <taxon>Asteraceae</taxon>
        <taxon>Asteroideae</taxon>
        <taxon>Anthemideae</taxon>
        <taxon>Anthemidinae</taxon>
        <taxon>Tanacetum</taxon>
    </lineage>
</organism>
<feature type="non-terminal residue" evidence="2">
    <location>
        <position position="94"/>
    </location>
</feature>
<feature type="region of interest" description="Disordered" evidence="1">
    <location>
        <begin position="56"/>
        <end position="94"/>
    </location>
</feature>
<gene>
    <name evidence="2" type="ORF">Tci_927348</name>
</gene>
<accession>A0A699X767</accession>
<evidence type="ECO:0000256" key="1">
    <source>
        <dbReference type="SAM" id="MobiDB-lite"/>
    </source>
</evidence>